<dbReference type="EMBL" id="PDJF01000001">
    <property type="protein sequence ID" value="PFG27502.1"/>
    <property type="molecule type" value="Genomic_DNA"/>
</dbReference>
<evidence type="ECO:0000313" key="6">
    <source>
        <dbReference type="EMBL" id="PFG27502.1"/>
    </source>
</evidence>
<dbReference type="AlphaFoldDB" id="A0A2A9DNG3"/>
<dbReference type="InterPro" id="IPR015860">
    <property type="entry name" value="ABC_transpr_TagH-like"/>
</dbReference>
<evidence type="ECO:0000256" key="4">
    <source>
        <dbReference type="ARBA" id="ARBA00022840"/>
    </source>
</evidence>
<evidence type="ECO:0000313" key="7">
    <source>
        <dbReference type="Proteomes" id="UP000221653"/>
    </source>
</evidence>
<comment type="caution">
    <text evidence="6">The sequence shown here is derived from an EMBL/GenBank/DDBJ whole genome shotgun (WGS) entry which is preliminary data.</text>
</comment>
<name>A0A2A9DNG3_9CORY</name>
<dbReference type="OrthoDB" id="9778870at2"/>
<evidence type="ECO:0000256" key="1">
    <source>
        <dbReference type="ARBA" id="ARBA00005417"/>
    </source>
</evidence>
<dbReference type="GO" id="GO:0140359">
    <property type="term" value="F:ABC-type transporter activity"/>
    <property type="evidence" value="ECO:0007669"/>
    <property type="project" value="InterPro"/>
</dbReference>
<dbReference type="InterPro" id="IPR003439">
    <property type="entry name" value="ABC_transporter-like_ATP-bd"/>
</dbReference>
<dbReference type="InterPro" id="IPR050683">
    <property type="entry name" value="Bact_Polysacc_Export_ATP-bd"/>
</dbReference>
<dbReference type="InterPro" id="IPR027417">
    <property type="entry name" value="P-loop_NTPase"/>
</dbReference>
<evidence type="ECO:0000259" key="5">
    <source>
        <dbReference type="PROSITE" id="PS50893"/>
    </source>
</evidence>
<sequence>MESPLFVVNNVVKDYYLKSGDVETGLFSRKKGQREVNALKGVSFYGKPGEFLGLLGQNGSGKSTVLRILAGQEEPTSGQVRATSRPQLLGISAAMQTYLTGAQNIRLGCLALGMTPAEVDEATPKIEKLADIGAAIDRPMNTYSSGMSGRLKFAISTAISPEILLIDEALSAGDASFAERAKRRIDELTESAGVAVLVSHSTAQVKSMCNRAAWLHLGEMIADGPVDDVVKGYSQWAEYKSKGDTASSEKILDEFRASYTPPRFIPVAKL</sequence>
<gene>
    <name evidence="6" type="ORF">ATK06_0563</name>
</gene>
<dbReference type="PANTHER" id="PTHR46743:SF2">
    <property type="entry name" value="TEICHOIC ACIDS EXPORT ATP-BINDING PROTEIN TAGH"/>
    <property type="match status" value="1"/>
</dbReference>
<dbReference type="Proteomes" id="UP000221653">
    <property type="component" value="Unassembled WGS sequence"/>
</dbReference>
<organism evidence="6 7">
    <name type="scientific">Corynebacterium renale</name>
    <dbReference type="NCBI Taxonomy" id="1724"/>
    <lineage>
        <taxon>Bacteria</taxon>
        <taxon>Bacillati</taxon>
        <taxon>Actinomycetota</taxon>
        <taxon>Actinomycetes</taxon>
        <taxon>Mycobacteriales</taxon>
        <taxon>Corynebacteriaceae</taxon>
        <taxon>Corynebacterium</taxon>
    </lineage>
</organism>
<keyword evidence="2" id="KW-0813">Transport</keyword>
<dbReference type="SMART" id="SM00382">
    <property type="entry name" value="AAA"/>
    <property type="match status" value="1"/>
</dbReference>
<keyword evidence="7" id="KW-1185">Reference proteome</keyword>
<dbReference type="PANTHER" id="PTHR46743">
    <property type="entry name" value="TEICHOIC ACIDS EXPORT ATP-BINDING PROTEIN TAGH"/>
    <property type="match status" value="1"/>
</dbReference>
<feature type="domain" description="ABC transporter" evidence="5">
    <location>
        <begin position="17"/>
        <end position="242"/>
    </location>
</feature>
<dbReference type="SUPFAM" id="SSF52540">
    <property type="entry name" value="P-loop containing nucleoside triphosphate hydrolases"/>
    <property type="match status" value="1"/>
</dbReference>
<keyword evidence="3" id="KW-0547">Nucleotide-binding</keyword>
<evidence type="ECO:0000256" key="3">
    <source>
        <dbReference type="ARBA" id="ARBA00022741"/>
    </source>
</evidence>
<dbReference type="STRING" id="1724.GCA_001044175_01436"/>
<reference evidence="6 7" key="1">
    <citation type="submission" date="2017-10" db="EMBL/GenBank/DDBJ databases">
        <title>Sequencing the genomes of 1000 actinobacteria strains.</title>
        <authorList>
            <person name="Klenk H.-P."/>
        </authorList>
    </citation>
    <scope>NUCLEOTIDE SEQUENCE [LARGE SCALE GENOMIC DNA]</scope>
    <source>
        <strain evidence="6 7">DSM 20688</strain>
    </source>
</reference>
<dbReference type="CDD" id="cd03220">
    <property type="entry name" value="ABC_KpsT_Wzt"/>
    <property type="match status" value="1"/>
</dbReference>
<dbReference type="PROSITE" id="PS50893">
    <property type="entry name" value="ABC_TRANSPORTER_2"/>
    <property type="match status" value="1"/>
</dbReference>
<evidence type="ECO:0000256" key="2">
    <source>
        <dbReference type="ARBA" id="ARBA00022448"/>
    </source>
</evidence>
<comment type="similarity">
    <text evidence="1">Belongs to the ABC transporter superfamily.</text>
</comment>
<dbReference type="Gene3D" id="3.40.50.300">
    <property type="entry name" value="P-loop containing nucleotide triphosphate hydrolases"/>
    <property type="match status" value="1"/>
</dbReference>
<proteinExistence type="inferred from homology"/>
<dbReference type="InterPro" id="IPR003593">
    <property type="entry name" value="AAA+_ATPase"/>
</dbReference>
<dbReference type="Pfam" id="PF00005">
    <property type="entry name" value="ABC_tran"/>
    <property type="match status" value="1"/>
</dbReference>
<dbReference type="GO" id="GO:0005524">
    <property type="term" value="F:ATP binding"/>
    <property type="evidence" value="ECO:0007669"/>
    <property type="project" value="UniProtKB-KW"/>
</dbReference>
<dbReference type="GO" id="GO:0016020">
    <property type="term" value="C:membrane"/>
    <property type="evidence" value="ECO:0007669"/>
    <property type="project" value="InterPro"/>
</dbReference>
<protein>
    <submittedName>
        <fullName evidence="6">Teichoic acid transport system ATP-binding protein</fullName>
    </submittedName>
</protein>
<keyword evidence="4 6" id="KW-0067">ATP-binding</keyword>
<accession>A0A2A9DNG3</accession>
<dbReference type="GO" id="GO:0016887">
    <property type="term" value="F:ATP hydrolysis activity"/>
    <property type="evidence" value="ECO:0007669"/>
    <property type="project" value="InterPro"/>
</dbReference>